<reference evidence="1 2" key="1">
    <citation type="submission" date="2018-01" db="EMBL/GenBank/DDBJ databases">
        <title>Draft genome sequence of Paucibacter aquatile CR182 isolated from freshwater of the Nakdong River.</title>
        <authorList>
            <person name="Choi A."/>
            <person name="Chung E.J."/>
        </authorList>
    </citation>
    <scope>NUCLEOTIDE SEQUENCE [LARGE SCALE GENOMIC DNA]</scope>
    <source>
        <strain evidence="1 2">CR182</strain>
    </source>
</reference>
<gene>
    <name evidence="1" type="ORF">C1O66_01465</name>
</gene>
<accession>A0A2N8L431</accession>
<sequence>MDFGIDWSAPWLAPYRARGLALAADLAAGARVAEALNAQLRAGPPVLLEAGPLRFVAQDELPEGEAYEAFIHRSACVPTRDNAHDLFNGLVWLHWPGLKTRLNALHLQALTESGGVQAQRGPLRDALTLLDENAAFLQGPESLRAALRERDWTALFGRLRPLWAQARLQLVGHALMEKLLQPRKPICAHVLILPEAADAQDASGRWLAPECLRHKPFVPLPVLGVPGWWPANENADFYDDPGVFRPGVRVQTG</sequence>
<evidence type="ECO:0000313" key="1">
    <source>
        <dbReference type="EMBL" id="PND40464.1"/>
    </source>
</evidence>
<protein>
    <submittedName>
        <fullName evidence="1">DUF3025 domain-containing protein</fullName>
    </submittedName>
</protein>
<keyword evidence="2" id="KW-1185">Reference proteome</keyword>
<dbReference type="AlphaFoldDB" id="A0A2N8L431"/>
<dbReference type="RefSeq" id="WP_102766597.1">
    <property type="nucleotide sequence ID" value="NZ_POSP01000001.1"/>
</dbReference>
<dbReference type="EMBL" id="POSP01000001">
    <property type="protein sequence ID" value="PND40464.1"/>
    <property type="molecule type" value="Genomic_DNA"/>
</dbReference>
<name>A0A2N8L431_9BURK</name>
<evidence type="ECO:0000313" key="2">
    <source>
        <dbReference type="Proteomes" id="UP000235916"/>
    </source>
</evidence>
<comment type="caution">
    <text evidence="1">The sequence shown here is derived from an EMBL/GenBank/DDBJ whole genome shotgun (WGS) entry which is preliminary data.</text>
</comment>
<dbReference type="InterPro" id="IPR021390">
    <property type="entry name" value="DUF3025"/>
</dbReference>
<organism evidence="1 2">
    <name type="scientific">Kinneretia aquatilis</name>
    <dbReference type="NCBI Taxonomy" id="2070761"/>
    <lineage>
        <taxon>Bacteria</taxon>
        <taxon>Pseudomonadati</taxon>
        <taxon>Pseudomonadota</taxon>
        <taxon>Betaproteobacteria</taxon>
        <taxon>Burkholderiales</taxon>
        <taxon>Sphaerotilaceae</taxon>
        <taxon>Roseateles</taxon>
    </lineage>
</organism>
<dbReference type="OrthoDB" id="5292474at2"/>
<dbReference type="Proteomes" id="UP000235916">
    <property type="component" value="Unassembled WGS sequence"/>
</dbReference>
<proteinExistence type="predicted"/>
<dbReference type="Pfam" id="PF11227">
    <property type="entry name" value="DUF3025"/>
    <property type="match status" value="1"/>
</dbReference>